<dbReference type="PATRIC" id="fig|43658.5.peg.3898"/>
<evidence type="ECO:0000256" key="5">
    <source>
        <dbReference type="SAM" id="SignalP"/>
    </source>
</evidence>
<dbReference type="GO" id="GO:0005576">
    <property type="term" value="C:extracellular region"/>
    <property type="evidence" value="ECO:0007669"/>
    <property type="project" value="UniProtKB-SubCell"/>
</dbReference>
<keyword evidence="4" id="KW-0843">Virulence</keyword>
<dbReference type="InterPro" id="IPR037178">
    <property type="entry name" value="ColicinD_C_sf"/>
</dbReference>
<protein>
    <recommendedName>
        <fullName evidence="10">Insecticide toxin TcdB middle/N-terminal domain-containing protein</fullName>
    </recommendedName>
</protein>
<evidence type="ECO:0000256" key="3">
    <source>
        <dbReference type="ARBA" id="ARBA00022729"/>
    </source>
</evidence>
<gene>
    <name evidence="8" type="ORF">TW77_18430</name>
</gene>
<evidence type="ECO:0000313" key="8">
    <source>
        <dbReference type="EMBL" id="KJZ06670.1"/>
    </source>
</evidence>
<dbReference type="GO" id="GO:0005737">
    <property type="term" value="C:cytoplasm"/>
    <property type="evidence" value="ECO:0007669"/>
    <property type="project" value="InterPro"/>
</dbReference>
<name>A0A0F4QHA5_9GAMM</name>
<evidence type="ECO:0000256" key="4">
    <source>
        <dbReference type="ARBA" id="ARBA00023026"/>
    </source>
</evidence>
<feature type="domain" description="Insecticide toxin TcdB middle/N-terminal" evidence="7">
    <location>
        <begin position="596"/>
        <end position="726"/>
    </location>
</feature>
<sequence>MKLRNKLLLVSLSLLSASYYGHAIDNSALQQTHISLPVGPGSQFGLGELYSASGNMGSGGFSLPITLPAARGTLSPQLSINYNSGFGNGLVGIGHQLSIPVIQHQTDKGLPDYSTATQRFVLSDGSELVHIGGQRYQAELSGDPTIYTLSSTGWQAQLPDGSVWHFGSSSAAQVRGNSQTFAWHLDKITDSAGNSLEITYQKLDNSNTVYPIEISYSDGNVIVALEYERRSDAVVNYKPGFAVVMNYRLKGITSKVQEKAISHYELTYHSATDWHPQSRLKSFTAFSGDKLIRQPSVSFEYGEYAGHYEAQQLDSASGIPFSGSDISFVDMNRDGLTDVLNTGLRNHAYWINAGSDSEGKPVWQAPARMLKPSSYRLSLKNIHLADMTGDGKTDLLIGRSRDTLVQQLTESNEWETTHRLDGLRYQLDNPNTILIDINNDKRTDILYAHANRGRVYRHIAQLNLQSGWSDPINVPMHSQTAAYEFADSNIKFADMNGDGLPDLVALFHGRIRYFPSRGLDGFADPVTFSNTLQIPNVENVQFTDMNADGRADVVFAFGARARIWLNKGVSTQNATTATFSQQYNVDSPHLSGVDGIHLADVNGNGSTDVIWHLPSFGNKVLFADLFGSEPANVLTKVDNGMGLVTDLSYQSIAQYMYQAQQAGKPWQTSSPVSMPVLSQISTNDKTTGITSVQQFSYQDSYYFAPDKAFRGFKQVVTTTPNSANQRALETLQTFDVGETHEVLAGTLTQLTRQSEDGVFDIQRFTYEPRVWHQGVNDERSVQFAALVQSSKEIIENSSAQPIVLYEKYEYDNYGNARYIEQSGRQDGQWQDARIIRNDFTAQLGESQHNGIVSLPTQTVITDLAGNLVSKQQWFYDDESFAGQQGSLSKGLLTQVRHWYDTSSPTGFVDVKRQKYNQYGQVTAVYGAMWGKEPGHATNLSYDSTLNTYVTQVDLHTGTDTLIAKADYDFGLGVITEYQHYDKQKSYFEYDGLGRLTKVVKAGDSLTSPTSEFSYSIGLSDHNTVITKQKVADAQYRRSTTYLDGMSRKMMVRSDSERAGQVIVSERVDYNERGLPVANYLPYFATGHGYQLEQVTASDRFHYDALGRVIRQEYSYNNGSGSKAFASVTYSPLSELHLDAEQSDPTSPHFGAATRLTYDGFDFSGGRLRYVDETVAVSSDGQLSSLNTWQTQYDYNLLGGLTKYTDPQGNVRSMAYDQQGRLTYVNDPNRGQKWYAYKADQLLATMDARGLPVAYKQDGLGRQLASYYLPQQALPKGTSWSPEVNIAQLEPHTQFAYYPASHAYAGRLKSVTHSAGNQTYSYTQRGKVAQINKQIILPSKAVQNYQIGFEYDAVNRLSAYIYPDNTRLTYRYNIRGLVSEVPGVAAEFTYSASGLPERYVLSNGVERAYQYDSQLRLTGLSSTKGNLSYQDMRYHYDNASNLTQIDDLRDAGSLAQIAQHLGVSSSVIAGLNTSATFEYDDWYRLIHSQLGGTQYRYRYDLIGNRLQASQQSILSAKTLAGLTQGGDHTDYAYGGGLHDKTAWQRLGRSAGEPGGPNALTQVSAQGADTALSYDAAGNRITDGSTHYQWDRKNRLTSVSADAGTLAFGYDHDNLRLYKYSKAADGLTNTVVYVDRDIEFRHGQLYKYVTLNGKRIALSRQGTGAYQAEQLYLTNHLASTELSLDAGARVTSAVNYDPYGNQTLSLGNDSITPYRFTGKEFDEISALGYFEQRYLSSVHGQFISPDPLFAVDERFTEPQHFSAYSYAGNNPQNFIDPDGRVLRAVIAAAKTTKKLYAVYKKTGKITKDDVKQAGIDEAVSIVDDLNTVFRDSSKSGAEKLGASIDLLVGTEFTDGEIKEAYDAAVSVAKSKNRKKGFGNDVTNSATFSKVAPATGKQLQKKFKHAKDFGVEGNFSKVNAQKYNQAIQKHLNSSGTKEIQGSYRGNSVTFHTDPKSGLTVIQKPDGSFLSGWKLNPQQLQHVLQDGKL</sequence>
<keyword evidence="2" id="KW-0964">Secreted</keyword>
<dbReference type="InterPro" id="IPR003284">
    <property type="entry name" value="Sal_SpvB"/>
</dbReference>
<feature type="domain" description="Colicin D C-terminal" evidence="6">
    <location>
        <begin position="1895"/>
        <end position="1977"/>
    </location>
</feature>
<dbReference type="NCBIfam" id="TIGR01643">
    <property type="entry name" value="YD_repeat_2x"/>
    <property type="match status" value="1"/>
</dbReference>
<dbReference type="Pfam" id="PF12256">
    <property type="entry name" value="TcdB_toxin_midN"/>
    <property type="match status" value="1"/>
</dbReference>
<dbReference type="InterPro" id="IPR006530">
    <property type="entry name" value="YD"/>
</dbReference>
<comment type="caution">
    <text evidence="8">The sequence shown here is derived from an EMBL/GenBank/DDBJ whole genome shotgun (WGS) entry which is preliminary data.</text>
</comment>
<dbReference type="PANTHER" id="PTHR32305">
    <property type="match status" value="1"/>
</dbReference>
<dbReference type="InterPro" id="IPR013517">
    <property type="entry name" value="FG-GAP"/>
</dbReference>
<feature type="signal peptide" evidence="5">
    <location>
        <begin position="1"/>
        <end position="23"/>
    </location>
</feature>
<organism evidence="8 9">
    <name type="scientific">Pseudoalteromonas rubra</name>
    <dbReference type="NCBI Taxonomy" id="43658"/>
    <lineage>
        <taxon>Bacteria</taxon>
        <taxon>Pseudomonadati</taxon>
        <taxon>Pseudomonadota</taxon>
        <taxon>Gammaproteobacteria</taxon>
        <taxon>Alteromonadales</taxon>
        <taxon>Pseudoalteromonadaceae</taxon>
        <taxon>Pseudoalteromonas</taxon>
    </lineage>
</organism>
<proteinExistence type="predicted"/>
<dbReference type="InterPro" id="IPR022045">
    <property type="entry name" value="TcdB_toxin_mid/N"/>
</dbReference>
<dbReference type="Pfam" id="PF03534">
    <property type="entry name" value="SpvB"/>
    <property type="match status" value="1"/>
</dbReference>
<evidence type="ECO:0000256" key="2">
    <source>
        <dbReference type="ARBA" id="ARBA00022525"/>
    </source>
</evidence>
<dbReference type="Pfam" id="PF05593">
    <property type="entry name" value="RHS_repeat"/>
    <property type="match status" value="1"/>
</dbReference>
<dbReference type="InterPro" id="IPR031325">
    <property type="entry name" value="RHS_repeat"/>
</dbReference>
<feature type="chain" id="PRO_5002475715" description="Insecticide toxin TcdB middle/N-terminal domain-containing protein" evidence="5">
    <location>
        <begin position="24"/>
        <end position="1985"/>
    </location>
</feature>
<dbReference type="InterPro" id="IPR024440">
    <property type="entry name" value="ColicinD_C"/>
</dbReference>
<evidence type="ECO:0000259" key="7">
    <source>
        <dbReference type="Pfam" id="PF12256"/>
    </source>
</evidence>
<evidence type="ECO:0000313" key="9">
    <source>
        <dbReference type="Proteomes" id="UP000033452"/>
    </source>
</evidence>
<dbReference type="InterPro" id="IPR022385">
    <property type="entry name" value="Rhs_assc_core"/>
</dbReference>
<dbReference type="EMBL" id="JXYA01000046">
    <property type="protein sequence ID" value="KJZ06670.1"/>
    <property type="molecule type" value="Genomic_DNA"/>
</dbReference>
<dbReference type="InterPro" id="IPR028994">
    <property type="entry name" value="Integrin_alpha_N"/>
</dbReference>
<dbReference type="OrthoDB" id="9815414at2"/>
<dbReference type="Proteomes" id="UP000033452">
    <property type="component" value="Unassembled WGS sequence"/>
</dbReference>
<dbReference type="Gene3D" id="2.180.10.10">
    <property type="entry name" value="RHS repeat-associated core"/>
    <property type="match status" value="2"/>
</dbReference>
<dbReference type="InterPro" id="IPR050708">
    <property type="entry name" value="T6SS_VgrG/RHS"/>
</dbReference>
<dbReference type="SUPFAM" id="SSF102824">
    <property type="entry name" value="Colicin D/E5 nuclease domain"/>
    <property type="match status" value="1"/>
</dbReference>
<keyword evidence="9" id="KW-1185">Reference proteome</keyword>
<dbReference type="InterPro" id="IPR038233">
    <property type="entry name" value="Colicin_D/E5_nuclease"/>
</dbReference>
<evidence type="ECO:0000256" key="1">
    <source>
        <dbReference type="ARBA" id="ARBA00004613"/>
    </source>
</evidence>
<accession>A0A0F4QHA5</accession>
<evidence type="ECO:0008006" key="10">
    <source>
        <dbReference type="Google" id="ProtNLM"/>
    </source>
</evidence>
<dbReference type="SUPFAM" id="SSF69318">
    <property type="entry name" value="Integrin alpha N-terminal domain"/>
    <property type="match status" value="1"/>
</dbReference>
<reference evidence="8 9" key="1">
    <citation type="journal article" date="2015" name="BMC Genomics">
        <title>Genome mining reveals unlocked bioactive potential of marine Gram-negative bacteria.</title>
        <authorList>
            <person name="Machado H."/>
            <person name="Sonnenschein E.C."/>
            <person name="Melchiorsen J."/>
            <person name="Gram L."/>
        </authorList>
    </citation>
    <scope>NUCLEOTIDE SEQUENCE [LARGE SCALE GENOMIC DNA]</scope>
    <source>
        <strain evidence="8 9">S2471</strain>
    </source>
</reference>
<dbReference type="RefSeq" id="WP_046006448.1">
    <property type="nucleotide sequence ID" value="NZ_JXYA01000046.1"/>
</dbReference>
<keyword evidence="3 5" id="KW-0732">Signal</keyword>
<dbReference type="GO" id="GO:0004540">
    <property type="term" value="F:RNA nuclease activity"/>
    <property type="evidence" value="ECO:0007669"/>
    <property type="project" value="InterPro"/>
</dbReference>
<evidence type="ECO:0000259" key="6">
    <source>
        <dbReference type="Pfam" id="PF11429"/>
    </source>
</evidence>
<comment type="subcellular location">
    <subcellularLocation>
        <location evidence="1">Secreted</location>
    </subcellularLocation>
</comment>
<dbReference type="PANTHER" id="PTHR32305:SF15">
    <property type="entry name" value="PROTEIN RHSA-RELATED"/>
    <property type="match status" value="1"/>
</dbReference>
<dbReference type="NCBIfam" id="TIGR03696">
    <property type="entry name" value="Rhs_assc_core"/>
    <property type="match status" value="1"/>
</dbReference>
<dbReference type="Pfam" id="PF11429">
    <property type="entry name" value="Colicin_D"/>
    <property type="match status" value="1"/>
</dbReference>
<dbReference type="Gene3D" id="3.10.450.200">
    <property type="match status" value="1"/>
</dbReference>
<dbReference type="Pfam" id="PF13517">
    <property type="entry name" value="FG-GAP_3"/>
    <property type="match status" value="1"/>
</dbReference>